<dbReference type="SUPFAM" id="SSF50129">
    <property type="entry name" value="GroES-like"/>
    <property type="match status" value="1"/>
</dbReference>
<keyword evidence="5" id="KW-0560">Oxidoreductase</keyword>
<feature type="compositionally biased region" description="Basic and acidic residues" evidence="9">
    <location>
        <begin position="518"/>
        <end position="532"/>
    </location>
</feature>
<comment type="similarity">
    <text evidence="2">Belongs to the zinc-containing alcohol dehydrogenase family.</text>
</comment>
<dbReference type="GO" id="GO:0006062">
    <property type="term" value="P:sorbitol catabolic process"/>
    <property type="evidence" value="ECO:0007669"/>
    <property type="project" value="TreeGrafter"/>
</dbReference>
<dbReference type="InterPro" id="IPR011032">
    <property type="entry name" value="GroES-like_sf"/>
</dbReference>
<dbReference type="InterPro" id="IPR013154">
    <property type="entry name" value="ADH-like_N"/>
</dbReference>
<gene>
    <name evidence="12" type="ORF">RDWZM_003268</name>
</gene>
<evidence type="ECO:0000313" key="12">
    <source>
        <dbReference type="EMBL" id="KAJ6224723.1"/>
    </source>
</evidence>
<dbReference type="OMA" id="NIAIWET"/>
<evidence type="ECO:0000256" key="3">
    <source>
        <dbReference type="ARBA" id="ARBA00022723"/>
    </source>
</evidence>
<accession>A0A9Q0RQP6</accession>
<feature type="compositionally biased region" description="Basic and acidic residues" evidence="9">
    <location>
        <begin position="448"/>
        <end position="487"/>
    </location>
</feature>
<protein>
    <recommendedName>
        <fullName evidence="7">Sorbitol dehydrogenase</fullName>
    </recommendedName>
    <alternativeName>
        <fullName evidence="8">Polyol dehydrogenase</fullName>
    </alternativeName>
</protein>
<dbReference type="PANTHER" id="PTHR43161:SF9">
    <property type="entry name" value="SORBITOL DEHYDROGENASE"/>
    <property type="match status" value="1"/>
</dbReference>
<organism evidence="12 13">
    <name type="scientific">Blomia tropicalis</name>
    <name type="common">Mite</name>
    <dbReference type="NCBI Taxonomy" id="40697"/>
    <lineage>
        <taxon>Eukaryota</taxon>
        <taxon>Metazoa</taxon>
        <taxon>Ecdysozoa</taxon>
        <taxon>Arthropoda</taxon>
        <taxon>Chelicerata</taxon>
        <taxon>Arachnida</taxon>
        <taxon>Acari</taxon>
        <taxon>Acariformes</taxon>
        <taxon>Sarcoptiformes</taxon>
        <taxon>Astigmata</taxon>
        <taxon>Glycyphagoidea</taxon>
        <taxon>Echimyopodidae</taxon>
        <taxon>Blomia</taxon>
    </lineage>
</organism>
<feature type="domain" description="Alcohol dehydrogenase-like N-terminal" evidence="11">
    <location>
        <begin position="37"/>
        <end position="153"/>
    </location>
</feature>
<evidence type="ECO:0000256" key="7">
    <source>
        <dbReference type="ARBA" id="ARBA00026132"/>
    </source>
</evidence>
<dbReference type="InterPro" id="IPR045306">
    <property type="entry name" value="SDH-like"/>
</dbReference>
<keyword evidence="13" id="KW-1185">Reference proteome</keyword>
<dbReference type="FunFam" id="3.40.50.720:FF:000068">
    <property type="entry name" value="Sorbitol dehydrogenase"/>
    <property type="match status" value="1"/>
</dbReference>
<evidence type="ECO:0000256" key="4">
    <source>
        <dbReference type="ARBA" id="ARBA00022833"/>
    </source>
</evidence>
<evidence type="ECO:0000256" key="6">
    <source>
        <dbReference type="ARBA" id="ARBA00023027"/>
    </source>
</evidence>
<dbReference type="EMBL" id="JAPWDV010000001">
    <property type="protein sequence ID" value="KAJ6224723.1"/>
    <property type="molecule type" value="Genomic_DNA"/>
</dbReference>
<keyword evidence="6" id="KW-0520">NAD</keyword>
<feature type="region of interest" description="Disordered" evidence="9">
    <location>
        <begin position="445"/>
        <end position="556"/>
    </location>
</feature>
<evidence type="ECO:0000259" key="11">
    <source>
        <dbReference type="Pfam" id="PF08240"/>
    </source>
</evidence>
<comment type="cofactor">
    <cofactor evidence="1">
        <name>Zn(2+)</name>
        <dbReference type="ChEBI" id="CHEBI:29105"/>
    </cofactor>
</comment>
<dbReference type="PANTHER" id="PTHR43161">
    <property type="entry name" value="SORBITOL DEHYDROGENASE"/>
    <property type="match status" value="1"/>
</dbReference>
<comment type="caution">
    <text evidence="12">The sequence shown here is derived from an EMBL/GenBank/DDBJ whole genome shotgun (WGS) entry which is preliminary data.</text>
</comment>
<dbReference type="CDD" id="cd05285">
    <property type="entry name" value="sorbitol_DH"/>
    <property type="match status" value="1"/>
</dbReference>
<dbReference type="Pfam" id="PF00107">
    <property type="entry name" value="ADH_zinc_N"/>
    <property type="match status" value="1"/>
</dbReference>
<dbReference type="InterPro" id="IPR013149">
    <property type="entry name" value="ADH-like_C"/>
</dbReference>
<dbReference type="AlphaFoldDB" id="A0A9Q0RQP6"/>
<evidence type="ECO:0000256" key="9">
    <source>
        <dbReference type="SAM" id="MobiDB-lite"/>
    </source>
</evidence>
<dbReference type="GO" id="GO:0003939">
    <property type="term" value="F:L-iditol 2-dehydrogenase (NAD+) activity"/>
    <property type="evidence" value="ECO:0007669"/>
    <property type="project" value="TreeGrafter"/>
</dbReference>
<dbReference type="Gene3D" id="3.40.50.720">
    <property type="entry name" value="NAD(P)-binding Rossmann-like Domain"/>
    <property type="match status" value="1"/>
</dbReference>
<evidence type="ECO:0000313" key="13">
    <source>
        <dbReference type="Proteomes" id="UP001142055"/>
    </source>
</evidence>
<sequence>MTQPISADIFDEENLSVVLYGKEDIRLEKWPFPTELKPNECLLKSHSTGICGTDIHLWRNATIADFVADRPYVLGHEPSATVMAVGKAVKHLKEGDRVAIEPAIPCLHCELCRKGRYNLCPESNKQSHGLPCCDGSLRRYYTHRADFCFKLPENVSLEEGAMVEALAVVVHACRRVHVHIGQSVLVCGAGPVGIMTMLCARAFGASKVFITDIQESRLALAKKLGADGTYHIDIKKPFVDRKIAAEIVELMGNRPDVSIECSGVASSQSMAIHATKSGGKVAIVGLGSPMNSVPLSSAAMREVDLIGVCRIKDDYPLAIRLIATGKIDVKPLITQRYPIKKALEGFQILRNPGDQSSNQLVMPPKKVARRKKVPSKRKPLLSAKGRIWEKRVNECVSKEIINNSKIPRDKFKVFLSKFMPETVQKKEDDDSLSLSNTAVRSVIFTPKETTKETPKTIEPKTAEPKTAEPKTAEPKTVEPKTVEKNQTETESEGSSEEGEEGEENSEETSEGESEDSGGGEKSEPKEKSDSKKTKTIAKSKNIKKSNLKGKSVKGKG</sequence>
<dbReference type="Pfam" id="PF08240">
    <property type="entry name" value="ADH_N"/>
    <property type="match status" value="1"/>
</dbReference>
<feature type="compositionally biased region" description="Acidic residues" evidence="9">
    <location>
        <begin position="489"/>
        <end position="517"/>
    </location>
</feature>
<dbReference type="InterPro" id="IPR036291">
    <property type="entry name" value="NAD(P)-bd_dom_sf"/>
</dbReference>
<dbReference type="Gene3D" id="3.90.180.10">
    <property type="entry name" value="Medium-chain alcohol dehydrogenases, catalytic domain"/>
    <property type="match status" value="1"/>
</dbReference>
<feature type="compositionally biased region" description="Basic residues" evidence="9">
    <location>
        <begin position="533"/>
        <end position="556"/>
    </location>
</feature>
<keyword evidence="4" id="KW-0862">Zinc</keyword>
<evidence type="ECO:0000259" key="10">
    <source>
        <dbReference type="Pfam" id="PF00107"/>
    </source>
</evidence>
<dbReference type="SUPFAM" id="SSF51735">
    <property type="entry name" value="NAD(P)-binding Rossmann-fold domains"/>
    <property type="match status" value="1"/>
</dbReference>
<name>A0A9Q0RQP6_BLOTA</name>
<dbReference type="Proteomes" id="UP001142055">
    <property type="component" value="Chromosome 1"/>
</dbReference>
<evidence type="ECO:0000256" key="5">
    <source>
        <dbReference type="ARBA" id="ARBA00023002"/>
    </source>
</evidence>
<reference evidence="12" key="1">
    <citation type="submission" date="2022-12" db="EMBL/GenBank/DDBJ databases">
        <title>Genome assemblies of Blomia tropicalis.</title>
        <authorList>
            <person name="Cui Y."/>
        </authorList>
    </citation>
    <scope>NUCLEOTIDE SEQUENCE</scope>
    <source>
        <tissue evidence="12">Adult mites</tissue>
    </source>
</reference>
<evidence type="ECO:0000256" key="8">
    <source>
        <dbReference type="ARBA" id="ARBA00032485"/>
    </source>
</evidence>
<keyword evidence="3" id="KW-0479">Metal-binding</keyword>
<dbReference type="GO" id="GO:0046872">
    <property type="term" value="F:metal ion binding"/>
    <property type="evidence" value="ECO:0007669"/>
    <property type="project" value="UniProtKB-KW"/>
</dbReference>
<proteinExistence type="inferred from homology"/>
<evidence type="ECO:0000256" key="1">
    <source>
        <dbReference type="ARBA" id="ARBA00001947"/>
    </source>
</evidence>
<evidence type="ECO:0000256" key="2">
    <source>
        <dbReference type="ARBA" id="ARBA00008072"/>
    </source>
</evidence>
<feature type="domain" description="Alcohol dehydrogenase-like C-terminal" evidence="10">
    <location>
        <begin position="191"/>
        <end position="323"/>
    </location>
</feature>